<evidence type="ECO:0000259" key="1">
    <source>
        <dbReference type="Pfam" id="PF12770"/>
    </source>
</evidence>
<dbReference type="AlphaFoldDB" id="A0A8H3DYN5"/>
<comment type="caution">
    <text evidence="2">The sequence shown here is derived from an EMBL/GenBank/DDBJ whole genome shotgun (WGS) entry which is preliminary data.</text>
</comment>
<dbReference type="EMBL" id="CAJNJQ010000396">
    <property type="protein sequence ID" value="CAE7075320.1"/>
    <property type="molecule type" value="Genomic_DNA"/>
</dbReference>
<dbReference type="Gene3D" id="1.25.40.10">
    <property type="entry name" value="Tetratricopeptide repeat domain"/>
    <property type="match status" value="1"/>
</dbReference>
<dbReference type="InterPro" id="IPR011990">
    <property type="entry name" value="TPR-like_helical_dom_sf"/>
</dbReference>
<gene>
    <name evidence="2" type="ORF">RDB_LOCUS19300</name>
</gene>
<accession>A0A8H3DYN5</accession>
<dbReference type="PANTHER" id="PTHR10098">
    <property type="entry name" value="RAPSYN-RELATED"/>
    <property type="match status" value="1"/>
</dbReference>
<feature type="domain" description="CHAT" evidence="1">
    <location>
        <begin position="686"/>
        <end position="965"/>
    </location>
</feature>
<dbReference type="Pfam" id="PF12770">
    <property type="entry name" value="CHAT"/>
    <property type="match status" value="1"/>
</dbReference>
<evidence type="ECO:0000313" key="2">
    <source>
        <dbReference type="EMBL" id="CAE7075320.1"/>
    </source>
</evidence>
<protein>
    <recommendedName>
        <fullName evidence="1">CHAT domain-containing protein</fullName>
    </recommendedName>
</protein>
<evidence type="ECO:0000313" key="3">
    <source>
        <dbReference type="Proteomes" id="UP000663827"/>
    </source>
</evidence>
<proteinExistence type="predicted"/>
<dbReference type="InterPro" id="IPR024983">
    <property type="entry name" value="CHAT_dom"/>
</dbReference>
<name>A0A8H3DYN5_9AGAM</name>
<dbReference type="SUPFAM" id="SSF81901">
    <property type="entry name" value="HCP-like"/>
    <property type="match status" value="1"/>
</dbReference>
<sequence length="965" mass="107694">MSREKDEIDTEIASLTHTLTQTPDDHPDLPQLLNRLGMRHMKRFYEYHDPADPEKAVEYISIALTLTPNDDPEIPTLCIILSVAYGSLFEHRGELDDINKAIENARISVNLTPEGNSKLLNYLKNLGAFHGIRFQHLGNLCDLEDSIEHLSCALALAPEGSSELPTILDDLGLSHRERYLRMGGLNDLDAAVAYQSRGVSLATDDYSRYPSMLNDLGSSHNVRFLRLGEVADLDKAIEYESRALGLAPSDHPERPYIFMSLGLSHYTRYMHQGHIEDLSKVIEYQSQAVSLTPDGNPELPTRLANLGNYCLHRFEQLDDLDDLDNAIKYQYRAIALTPTGHPRPSKMYSNLGAAYHARYNRQGKPNDLQRAISYEIFAISLTPKDHPDLGTMQHNFGRTQMRCYRRTGKKSHLRLALELYRGASNSLSAPPNQKFKFAQAWAKATSEFDPIEAYQTAIDLLPQVIWLGSTTNQRYENLLTAGALVADAAAAAIRFSRYRLALEWLEHTRCVVWNQHFMLRSPVDQLMSVNSSLATRLQTVATQLHLAGSESREARVVTSGLISAEQVAQEHRQLAKAYEDMLVQIRQLEGFEDFLRPIKADVLVHAARAGPVVVINCHEKHCDALIMLPGEDQVHHVALPSFSAEKAQQARKELETLLRAKGVRERGVKVRQLDGQVVTMAGVLVTLWHNVVKPILEFLGYMDDNLNADPPHITWCPTGALSFLPLHAAGDYSNQSRARVFDYVISSYTPTLTALLASSPSSLSTDCRILAIGQADTPGRRPLPGTEKEIEYIRNHTESNAKYSQLLSHQATVSAVLDGMEQHDWVHLACHAHQNVMDPTKSGFFLHDGTLDLAAINRRSFKGKGLAFLSACQTATGDEKLADEAVHLASGMLMAGYTSVIGTMWSVNDKDAPLVADKVYAQLMKDKKLGNGEAGRALHYAVTYLRETVGEQRFERWVPYIHIGS</sequence>
<dbReference type="SUPFAM" id="SSF48452">
    <property type="entry name" value="TPR-like"/>
    <property type="match status" value="1"/>
</dbReference>
<organism evidence="2 3">
    <name type="scientific">Rhizoctonia solani</name>
    <dbReference type="NCBI Taxonomy" id="456999"/>
    <lineage>
        <taxon>Eukaryota</taxon>
        <taxon>Fungi</taxon>
        <taxon>Dikarya</taxon>
        <taxon>Basidiomycota</taxon>
        <taxon>Agaricomycotina</taxon>
        <taxon>Agaricomycetes</taxon>
        <taxon>Cantharellales</taxon>
        <taxon>Ceratobasidiaceae</taxon>
        <taxon>Rhizoctonia</taxon>
    </lineage>
</organism>
<reference evidence="2" key="1">
    <citation type="submission" date="2021-01" db="EMBL/GenBank/DDBJ databases">
        <authorList>
            <person name="Kaushik A."/>
        </authorList>
    </citation>
    <scope>NUCLEOTIDE SEQUENCE</scope>
    <source>
        <strain evidence="2">AG5</strain>
    </source>
</reference>
<dbReference type="Proteomes" id="UP000663827">
    <property type="component" value="Unassembled WGS sequence"/>
</dbReference>